<dbReference type="Proteomes" id="UP001166286">
    <property type="component" value="Unassembled WGS sequence"/>
</dbReference>
<evidence type="ECO:0000313" key="3">
    <source>
        <dbReference type="Proteomes" id="UP001166286"/>
    </source>
</evidence>
<comment type="caution">
    <text evidence="2">The sequence shown here is derived from an EMBL/GenBank/DDBJ whole genome shotgun (WGS) entry which is preliminary data.</text>
</comment>
<feature type="region of interest" description="Disordered" evidence="1">
    <location>
        <begin position="258"/>
        <end position="304"/>
    </location>
</feature>
<reference evidence="2" key="1">
    <citation type="submission" date="2023-03" db="EMBL/GenBank/DDBJ databases">
        <title>Complete genome of Cladonia borealis.</title>
        <authorList>
            <person name="Park H."/>
        </authorList>
    </citation>
    <scope>NUCLEOTIDE SEQUENCE</scope>
    <source>
        <strain evidence="2">ANT050790</strain>
    </source>
</reference>
<accession>A0AA39QZ93</accession>
<protein>
    <submittedName>
        <fullName evidence="2">Uncharacterized protein</fullName>
    </submittedName>
</protein>
<feature type="compositionally biased region" description="Low complexity" evidence="1">
    <location>
        <begin position="120"/>
        <end position="136"/>
    </location>
</feature>
<evidence type="ECO:0000313" key="2">
    <source>
        <dbReference type="EMBL" id="KAK0510709.1"/>
    </source>
</evidence>
<sequence length="356" mass="40137">MPILHRRPHQEVLASRRMTLAMPSIESNETMGEPLWAVSEDFERPQKETDFPSAALCRVPARKESTNNLRINTYMKSDLPDRYLSSEEEPSPSPDSETYEEAEEELEYKSCLAQVDEVSESISEPVSEPTVEPSTVDEYKTETAVAVPIFVGRPKLVDITNLAPMHKRKRAATEKQMLLRSAVKKAASSISITPDENSPPVMQEATQNVTPEEELPKRKDSLNIPAPESWLPDDATLVQEDEEDHYFPDLELRKPLSYKDYDPYSLDPPRLSPRNSYSKNGNSRPGSVARARNKSSPPMAMNNGWRGLTRSLSIAKRQALHRGDYQVAKKTKLIARAANERVETPMIPPFPMGESF</sequence>
<feature type="region of interest" description="Disordered" evidence="1">
    <location>
        <begin position="78"/>
        <end position="137"/>
    </location>
</feature>
<feature type="region of interest" description="Disordered" evidence="1">
    <location>
        <begin position="188"/>
        <end position="238"/>
    </location>
</feature>
<gene>
    <name evidence="2" type="ORF">JMJ35_007141</name>
</gene>
<proteinExistence type="predicted"/>
<feature type="compositionally biased region" description="Polar residues" evidence="1">
    <location>
        <begin position="273"/>
        <end position="285"/>
    </location>
</feature>
<dbReference type="EMBL" id="JAFEKC020000015">
    <property type="protein sequence ID" value="KAK0510709.1"/>
    <property type="molecule type" value="Genomic_DNA"/>
</dbReference>
<feature type="compositionally biased region" description="Acidic residues" evidence="1">
    <location>
        <begin position="97"/>
        <end position="106"/>
    </location>
</feature>
<dbReference type="AlphaFoldDB" id="A0AA39QZ93"/>
<evidence type="ECO:0000256" key="1">
    <source>
        <dbReference type="SAM" id="MobiDB-lite"/>
    </source>
</evidence>
<name>A0AA39QZ93_9LECA</name>
<organism evidence="2 3">
    <name type="scientific">Cladonia borealis</name>
    <dbReference type="NCBI Taxonomy" id="184061"/>
    <lineage>
        <taxon>Eukaryota</taxon>
        <taxon>Fungi</taxon>
        <taxon>Dikarya</taxon>
        <taxon>Ascomycota</taxon>
        <taxon>Pezizomycotina</taxon>
        <taxon>Lecanoromycetes</taxon>
        <taxon>OSLEUM clade</taxon>
        <taxon>Lecanoromycetidae</taxon>
        <taxon>Lecanorales</taxon>
        <taxon>Lecanorineae</taxon>
        <taxon>Cladoniaceae</taxon>
        <taxon>Cladonia</taxon>
    </lineage>
</organism>
<keyword evidence="3" id="KW-1185">Reference proteome</keyword>